<dbReference type="AlphaFoldDB" id="A0A336LKK9"/>
<feature type="compositionally biased region" description="Polar residues" evidence="1">
    <location>
        <begin position="8"/>
        <end position="37"/>
    </location>
</feature>
<dbReference type="EMBL" id="UFQT01000039">
    <property type="protein sequence ID" value="SSX18500.1"/>
    <property type="molecule type" value="Genomic_DNA"/>
</dbReference>
<accession>A0A336LKK9</accession>
<name>A0A336LKK9_CULSO</name>
<feature type="region of interest" description="Disordered" evidence="1">
    <location>
        <begin position="1"/>
        <end position="37"/>
    </location>
</feature>
<gene>
    <name evidence="3" type="primary">CSON009940</name>
</gene>
<evidence type="ECO:0000313" key="3">
    <source>
        <dbReference type="EMBL" id="SSX18500.1"/>
    </source>
</evidence>
<evidence type="ECO:0000256" key="1">
    <source>
        <dbReference type="SAM" id="MobiDB-lite"/>
    </source>
</evidence>
<dbReference type="EMBL" id="UFQS01000039">
    <property type="protein sequence ID" value="SSW98114.1"/>
    <property type="molecule type" value="Genomic_DNA"/>
</dbReference>
<protein>
    <submittedName>
        <fullName evidence="3">CSON009940 protein</fullName>
    </submittedName>
</protein>
<sequence length="77" mass="8823">MLSRMKQQRSSNTPKKAVQFSPSIPQINIPNLPSNFPSKKRHEEIVLKRLRNIVTREENGNNSEHGAVSTPLYFTYA</sequence>
<reference evidence="3" key="2">
    <citation type="submission" date="2018-07" db="EMBL/GenBank/DDBJ databases">
        <authorList>
            <person name="Quirk P.G."/>
            <person name="Krulwich T.A."/>
        </authorList>
    </citation>
    <scope>NUCLEOTIDE SEQUENCE</scope>
</reference>
<organism evidence="3">
    <name type="scientific">Culicoides sonorensis</name>
    <name type="common">Biting midge</name>
    <dbReference type="NCBI Taxonomy" id="179676"/>
    <lineage>
        <taxon>Eukaryota</taxon>
        <taxon>Metazoa</taxon>
        <taxon>Ecdysozoa</taxon>
        <taxon>Arthropoda</taxon>
        <taxon>Hexapoda</taxon>
        <taxon>Insecta</taxon>
        <taxon>Pterygota</taxon>
        <taxon>Neoptera</taxon>
        <taxon>Endopterygota</taxon>
        <taxon>Diptera</taxon>
        <taxon>Nematocera</taxon>
        <taxon>Chironomoidea</taxon>
        <taxon>Ceratopogonidae</taxon>
        <taxon>Ceratopogoninae</taxon>
        <taxon>Culicoides</taxon>
        <taxon>Monoculicoides</taxon>
    </lineage>
</organism>
<dbReference type="VEuPathDB" id="VectorBase:CSON009940"/>
<evidence type="ECO:0000313" key="2">
    <source>
        <dbReference type="EMBL" id="SSW98114.1"/>
    </source>
</evidence>
<proteinExistence type="predicted"/>
<reference evidence="2" key="1">
    <citation type="submission" date="2018-04" db="EMBL/GenBank/DDBJ databases">
        <authorList>
            <person name="Go L.Y."/>
            <person name="Mitchell J.A."/>
        </authorList>
    </citation>
    <scope>NUCLEOTIDE SEQUENCE</scope>
    <source>
        <tissue evidence="2">Whole organism</tissue>
    </source>
</reference>